<keyword evidence="5" id="KW-0472">Membrane</keyword>
<keyword evidence="3" id="KW-0997">Cell inner membrane</keyword>
<evidence type="ECO:0000313" key="8">
    <source>
        <dbReference type="Proteomes" id="UP000765802"/>
    </source>
</evidence>
<evidence type="ECO:0000256" key="5">
    <source>
        <dbReference type="ARBA" id="ARBA00023136"/>
    </source>
</evidence>
<dbReference type="Pfam" id="PF03279">
    <property type="entry name" value="Lip_A_acyltrans"/>
    <property type="match status" value="1"/>
</dbReference>
<evidence type="ECO:0000256" key="1">
    <source>
        <dbReference type="ARBA" id="ARBA00004533"/>
    </source>
</evidence>
<evidence type="ECO:0000256" key="2">
    <source>
        <dbReference type="ARBA" id="ARBA00022475"/>
    </source>
</evidence>
<evidence type="ECO:0000313" key="7">
    <source>
        <dbReference type="EMBL" id="MBC6491891.1"/>
    </source>
</evidence>
<reference evidence="7 8" key="1">
    <citation type="submission" date="2016-07" db="EMBL/GenBank/DDBJ databases">
        <title>Genome analysis of Flavihumibacter stibioxidans YS-17.</title>
        <authorList>
            <person name="Shi K."/>
            <person name="Han Y."/>
            <person name="Wang G."/>
        </authorList>
    </citation>
    <scope>NUCLEOTIDE SEQUENCE [LARGE SCALE GENOMIC DNA]</scope>
    <source>
        <strain evidence="7 8">YS-17</strain>
    </source>
</reference>
<dbReference type="PANTHER" id="PTHR30606">
    <property type="entry name" value="LIPID A BIOSYNTHESIS LAUROYL ACYLTRANSFERASE"/>
    <property type="match status" value="1"/>
</dbReference>
<comment type="subcellular location">
    <subcellularLocation>
        <location evidence="1">Cell inner membrane</location>
    </subcellularLocation>
</comment>
<protein>
    <submittedName>
        <fullName evidence="7">Lipid A biosynthesis acyltransferase</fullName>
    </submittedName>
</protein>
<dbReference type="EMBL" id="MBUA01000023">
    <property type="protein sequence ID" value="MBC6491891.1"/>
    <property type="molecule type" value="Genomic_DNA"/>
</dbReference>
<evidence type="ECO:0000256" key="4">
    <source>
        <dbReference type="ARBA" id="ARBA00022679"/>
    </source>
</evidence>
<keyword evidence="6 7" id="KW-0012">Acyltransferase</keyword>
<name>A0ABR7MAC6_9BACT</name>
<dbReference type="RefSeq" id="WP_187257210.1">
    <property type="nucleotide sequence ID" value="NZ_JBHULF010000007.1"/>
</dbReference>
<dbReference type="GO" id="GO:0016746">
    <property type="term" value="F:acyltransferase activity"/>
    <property type="evidence" value="ECO:0007669"/>
    <property type="project" value="UniProtKB-KW"/>
</dbReference>
<keyword evidence="8" id="KW-1185">Reference proteome</keyword>
<keyword evidence="4" id="KW-0808">Transferase</keyword>
<gene>
    <name evidence="7" type="ORF">BC349_12585</name>
</gene>
<sequence length="293" mass="33998">MASWEGRSKATPLGYRIFVGILKMFGLKPAYALLRVVAGYYFLFSMESNSSLYDYFHRRLGYPKWKAFRKIYRNYYEFGQTLIDKVAVMAGLRVPFTYDFEGEHYLRQMVAEGRGGMLLSAHIGNWEIAGHLLKRLETTINVVMYDGEHEQIKAYLEQVTGGRNMKLILIREDLSHIYAINEALEKNELVCMHADRFLEGNKTLSATLLGSAARFPAGPFLLASALNVPVSYVYAFKESTVHYHLYASEPVLYNQGARKERQERALADFVAETEKRIHQYPVQWFNYYDFWKQ</sequence>
<dbReference type="CDD" id="cd07984">
    <property type="entry name" value="LPLAT_LABLAT-like"/>
    <property type="match status" value="1"/>
</dbReference>
<dbReference type="PANTHER" id="PTHR30606:SF9">
    <property type="entry name" value="LIPID A BIOSYNTHESIS LAUROYLTRANSFERASE"/>
    <property type="match status" value="1"/>
</dbReference>
<comment type="caution">
    <text evidence="7">The sequence shown here is derived from an EMBL/GenBank/DDBJ whole genome shotgun (WGS) entry which is preliminary data.</text>
</comment>
<accession>A0ABR7MAC6</accession>
<evidence type="ECO:0000256" key="6">
    <source>
        <dbReference type="ARBA" id="ARBA00023315"/>
    </source>
</evidence>
<dbReference type="InterPro" id="IPR004960">
    <property type="entry name" value="LipA_acyltrans"/>
</dbReference>
<proteinExistence type="predicted"/>
<organism evidence="7 8">
    <name type="scientific">Flavihumibacter stibioxidans</name>
    <dbReference type="NCBI Taxonomy" id="1834163"/>
    <lineage>
        <taxon>Bacteria</taxon>
        <taxon>Pseudomonadati</taxon>
        <taxon>Bacteroidota</taxon>
        <taxon>Chitinophagia</taxon>
        <taxon>Chitinophagales</taxon>
        <taxon>Chitinophagaceae</taxon>
        <taxon>Flavihumibacter</taxon>
    </lineage>
</organism>
<keyword evidence="2" id="KW-1003">Cell membrane</keyword>
<dbReference type="Proteomes" id="UP000765802">
    <property type="component" value="Unassembled WGS sequence"/>
</dbReference>
<evidence type="ECO:0000256" key="3">
    <source>
        <dbReference type="ARBA" id="ARBA00022519"/>
    </source>
</evidence>